<dbReference type="RefSeq" id="WP_046768551.1">
    <property type="nucleotide sequence ID" value="NZ_KQ061226.1"/>
</dbReference>
<gene>
    <name evidence="1" type="ORF">SAMN04488563_2397</name>
</gene>
<reference evidence="2" key="1">
    <citation type="submission" date="2016-10" db="EMBL/GenBank/DDBJ databases">
        <authorList>
            <person name="Varghese N."/>
            <person name="Submissions S."/>
        </authorList>
    </citation>
    <scope>NUCLEOTIDE SEQUENCE [LARGE SCALE GENOMIC DNA]</scope>
    <source>
        <strain evidence="2">DSM 45079</strain>
    </source>
</reference>
<keyword evidence="2" id="KW-1185">Reference proteome</keyword>
<dbReference type="AlphaFoldDB" id="A0A1H2J8P8"/>
<name>A0A1H2J8P8_9ACTN</name>
<dbReference type="STRING" id="419479.SAMN04488563_2397"/>
<dbReference type="Proteomes" id="UP000182977">
    <property type="component" value="Chromosome I"/>
</dbReference>
<organism evidence="1 2">
    <name type="scientific">Jiangella alkaliphila</name>
    <dbReference type="NCBI Taxonomy" id="419479"/>
    <lineage>
        <taxon>Bacteria</taxon>
        <taxon>Bacillati</taxon>
        <taxon>Actinomycetota</taxon>
        <taxon>Actinomycetes</taxon>
        <taxon>Jiangellales</taxon>
        <taxon>Jiangellaceae</taxon>
        <taxon>Jiangella</taxon>
    </lineage>
</organism>
<evidence type="ECO:0000313" key="1">
    <source>
        <dbReference type="EMBL" id="SDU52428.1"/>
    </source>
</evidence>
<accession>A0A1H2J8P8</accession>
<dbReference type="InterPro" id="IPR032710">
    <property type="entry name" value="NTF2-like_dom_sf"/>
</dbReference>
<protein>
    <submittedName>
        <fullName evidence="1">Uncharacterized protein</fullName>
    </submittedName>
</protein>
<dbReference type="SUPFAM" id="SSF54427">
    <property type="entry name" value="NTF2-like"/>
    <property type="match status" value="1"/>
</dbReference>
<dbReference type="EMBL" id="LT629791">
    <property type="protein sequence ID" value="SDU52428.1"/>
    <property type="molecule type" value="Genomic_DNA"/>
</dbReference>
<sequence>MTADSDRQIRELLETRTRAFGRRDAATAAADYDDDLVLYDAIGPFVRRGEVVPVVAVWWCPGPTKLPTTS</sequence>
<dbReference type="Gene3D" id="3.10.450.50">
    <property type="match status" value="1"/>
</dbReference>
<proteinExistence type="predicted"/>
<evidence type="ECO:0000313" key="2">
    <source>
        <dbReference type="Proteomes" id="UP000182977"/>
    </source>
</evidence>